<name>Q4N0E4_THEPA</name>
<dbReference type="eggNOG" id="ENOG502TN48">
    <property type="taxonomic scope" value="Eukaryota"/>
</dbReference>
<dbReference type="AlphaFoldDB" id="Q4N0E4"/>
<dbReference type="SUPFAM" id="SSF53474">
    <property type="entry name" value="alpha/beta-Hydrolases"/>
    <property type="match status" value="1"/>
</dbReference>
<evidence type="ECO:0000313" key="4">
    <source>
        <dbReference type="Proteomes" id="UP000001949"/>
    </source>
</evidence>
<feature type="region of interest" description="Disordered" evidence="1">
    <location>
        <begin position="438"/>
        <end position="458"/>
    </location>
</feature>
<dbReference type="InParanoid" id="Q4N0E4"/>
<dbReference type="Gene3D" id="3.40.50.1820">
    <property type="entry name" value="alpha/beta hydrolase"/>
    <property type="match status" value="1"/>
</dbReference>
<keyword evidence="4" id="KW-1185">Reference proteome</keyword>
<dbReference type="VEuPathDB" id="PiroplasmaDB:TpMuguga_03g00200"/>
<comment type="caution">
    <text evidence="3">The sequence shown here is derived from an EMBL/GenBank/DDBJ whole genome shotgun (WGS) entry which is preliminary data.</text>
</comment>
<dbReference type="STRING" id="5875.Q4N0E4"/>
<evidence type="ECO:0000313" key="3">
    <source>
        <dbReference type="EMBL" id="EAN30935.1"/>
    </source>
</evidence>
<dbReference type="Pfam" id="PF04385">
    <property type="entry name" value="FAINT"/>
    <property type="match status" value="2"/>
</dbReference>
<accession>Q4N0E4</accession>
<dbReference type="Pfam" id="PF12146">
    <property type="entry name" value="Hydrolase_4"/>
    <property type="match status" value="1"/>
</dbReference>
<feature type="domain" description="Serine aminopeptidase S33" evidence="2">
    <location>
        <begin position="582"/>
        <end position="669"/>
    </location>
</feature>
<reference evidence="3 4" key="1">
    <citation type="journal article" date="2005" name="Science">
        <title>Genome sequence of Theileria parva, a bovine pathogen that transforms lymphocytes.</title>
        <authorList>
            <person name="Gardner M.J."/>
            <person name="Bishop R."/>
            <person name="Shah T."/>
            <person name="de Villiers E.P."/>
            <person name="Carlton J.M."/>
            <person name="Hall N."/>
            <person name="Ren Q."/>
            <person name="Paulsen I.T."/>
            <person name="Pain A."/>
            <person name="Berriman M."/>
            <person name="Wilson R.J.M."/>
            <person name="Sato S."/>
            <person name="Ralph S.A."/>
            <person name="Mann D.J."/>
            <person name="Xiong Z."/>
            <person name="Shallom S.J."/>
            <person name="Weidman J."/>
            <person name="Jiang L."/>
            <person name="Lynn J."/>
            <person name="Weaver B."/>
            <person name="Shoaibi A."/>
            <person name="Domingo A.R."/>
            <person name="Wasawo D."/>
            <person name="Crabtree J."/>
            <person name="Wortman J.R."/>
            <person name="Haas B."/>
            <person name="Angiuoli S.V."/>
            <person name="Creasy T.H."/>
            <person name="Lu C."/>
            <person name="Suh B."/>
            <person name="Silva J.C."/>
            <person name="Utterback T.R."/>
            <person name="Feldblyum T.V."/>
            <person name="Pertea M."/>
            <person name="Allen J."/>
            <person name="Nierman W.C."/>
            <person name="Taracha E.L.N."/>
            <person name="Salzberg S.L."/>
            <person name="White O.R."/>
            <person name="Fitzhugh H.A."/>
            <person name="Morzaria S."/>
            <person name="Venter J.C."/>
            <person name="Fraser C.M."/>
            <person name="Nene V."/>
        </authorList>
    </citation>
    <scope>NUCLEOTIDE SEQUENCE [LARGE SCALE GENOMIC DNA]</scope>
    <source>
        <strain evidence="3 4">Muguga</strain>
    </source>
</reference>
<feature type="compositionally biased region" description="Polar residues" evidence="1">
    <location>
        <begin position="285"/>
        <end position="294"/>
    </location>
</feature>
<dbReference type="GeneID" id="3500137"/>
<dbReference type="KEGG" id="tpv:TP03_0200"/>
<evidence type="ECO:0000259" key="2">
    <source>
        <dbReference type="Pfam" id="PF12146"/>
    </source>
</evidence>
<feature type="compositionally biased region" description="Polar residues" evidence="1">
    <location>
        <begin position="301"/>
        <end position="323"/>
    </location>
</feature>
<feature type="compositionally biased region" description="Low complexity" evidence="1">
    <location>
        <begin position="449"/>
        <end position="458"/>
    </location>
</feature>
<sequence>MPLFRRKRKKETEVTVSNTDVRLVDLNIGQLKSPDFTVRKSVLFDFLLLTYSPSRGAVVGKVFLKDTVFWQKGHSQDLAEFVRCYFRQGAIKFVELVVTSNNSTQYLYFYKEYFRWVSTTSHKYAQVFSHQVSNYYVFKSVKLRLTGNVNRSYFFVNRLENAPFYIITPKPAFRVSKVVDCFLTVWDSNKYDSCVNALVFHKNKRPVLAHLQISSSEGLESLYFKKEPLTWNRITRLEFSDAIRNSGFNPDVLGSFLTVKLDLNHVSDKFDVETYGCSYKPSDNLLPTTDNTPDSAAANENLDNSVENSATSKQSVKRTSSGNMSTLVVSKSISPKPGYNVVEITDGNFTVFKTTSGTTNTNVDSSNAVENSDPNKFVVFVNVLTYHNEYKLLGVYFRGSEGTDVMYFTKPFKGKWSQITPEQYYSLFTPDNFTNPFTLSNPSPPADPTTPVSNPSSPSAKMLKPLNPFRLVMGSFVNRSGLRIQTYSSTVVDAKGTIVLVHGAYGHFCSDFATYNKDYFLKYEQFKLLPEVRAVDEVVVPTFDVERQLYDGLSNHSDVFEYRQHDGLALSETGERFILGNSFTEALNALGYSVYGLDLTSHGRSETVNNIRYYVKTFMDYVHDVLQFVEIVKSKTKSSEQPNESKLYLLGYSMGSNIALRAVNYYYQHLNSNSPNNSDGNNSNSGSRVNAKFVDGLICLSGMYEFAAIQNTLLKTLASFVISILAFFVPEKGNPLEDYFDNTICLDAYTRFRDPWYWPKKTRNRMLHLMIRASFDLHKHLSYIPQDLPILMLNSNGDELVTLRGARRINNLLKNSKLVELDGNVHGLPFSQFFTIIMPVISSWLNGSL</sequence>
<protein>
    <recommendedName>
        <fullName evidence="2">Serine aminopeptidase S33 domain-containing protein</fullName>
    </recommendedName>
</protein>
<evidence type="ECO:0000256" key="1">
    <source>
        <dbReference type="SAM" id="MobiDB-lite"/>
    </source>
</evidence>
<dbReference type="InterPro" id="IPR022742">
    <property type="entry name" value="Hydrolase_4"/>
</dbReference>
<dbReference type="Proteomes" id="UP000001949">
    <property type="component" value="Unassembled WGS sequence"/>
</dbReference>
<proteinExistence type="predicted"/>
<dbReference type="RefSeq" id="XP_763218.1">
    <property type="nucleotide sequence ID" value="XM_758125.1"/>
</dbReference>
<organism evidence="3 4">
    <name type="scientific">Theileria parva</name>
    <name type="common">East coast fever infection agent</name>
    <dbReference type="NCBI Taxonomy" id="5875"/>
    <lineage>
        <taxon>Eukaryota</taxon>
        <taxon>Sar</taxon>
        <taxon>Alveolata</taxon>
        <taxon>Apicomplexa</taxon>
        <taxon>Aconoidasida</taxon>
        <taxon>Piroplasmida</taxon>
        <taxon>Theileriidae</taxon>
        <taxon>Theileria</taxon>
    </lineage>
</organism>
<dbReference type="InterPro" id="IPR051044">
    <property type="entry name" value="MAG_DAG_Lipase"/>
</dbReference>
<dbReference type="EMBL" id="AAGK01000005">
    <property type="protein sequence ID" value="EAN30935.1"/>
    <property type="molecule type" value="Genomic_DNA"/>
</dbReference>
<feature type="region of interest" description="Disordered" evidence="1">
    <location>
        <begin position="283"/>
        <end position="323"/>
    </location>
</feature>
<dbReference type="InterPro" id="IPR029058">
    <property type="entry name" value="AB_hydrolase_fold"/>
</dbReference>
<dbReference type="InterPro" id="IPR007480">
    <property type="entry name" value="DUF529"/>
</dbReference>
<dbReference type="PANTHER" id="PTHR11614">
    <property type="entry name" value="PHOSPHOLIPASE-RELATED"/>
    <property type="match status" value="1"/>
</dbReference>
<gene>
    <name evidence="3" type="ordered locus">TP03_0200</name>
</gene>
<dbReference type="OMA" id="WVSTTSH"/>